<evidence type="ECO:0000256" key="1">
    <source>
        <dbReference type="ARBA" id="ARBA00022603"/>
    </source>
</evidence>
<dbReference type="EMBL" id="CP019454">
    <property type="protein sequence ID" value="AUW93404.1"/>
    <property type="molecule type" value="Genomic_DNA"/>
</dbReference>
<evidence type="ECO:0000313" key="5">
    <source>
        <dbReference type="Proteomes" id="UP000325292"/>
    </source>
</evidence>
<evidence type="ECO:0000259" key="3">
    <source>
        <dbReference type="Pfam" id="PF13649"/>
    </source>
</evidence>
<name>A0ABN5GZ30_9FIRM</name>
<dbReference type="PANTHER" id="PTHR43861">
    <property type="entry name" value="TRANS-ACONITATE 2-METHYLTRANSFERASE-RELATED"/>
    <property type="match status" value="1"/>
</dbReference>
<protein>
    <recommendedName>
        <fullName evidence="3">Methyltransferase domain-containing protein</fullName>
    </recommendedName>
</protein>
<accession>A0ABN5GZ30</accession>
<dbReference type="Proteomes" id="UP000325292">
    <property type="component" value="Chromosome"/>
</dbReference>
<gene>
    <name evidence="4" type="ORF">BXT84_05080</name>
</gene>
<organism evidence="4 5">
    <name type="scientific">Sulfobacillus thermotolerans</name>
    <dbReference type="NCBI Taxonomy" id="338644"/>
    <lineage>
        <taxon>Bacteria</taxon>
        <taxon>Bacillati</taxon>
        <taxon>Bacillota</taxon>
        <taxon>Clostridia</taxon>
        <taxon>Eubacteriales</taxon>
        <taxon>Clostridiales Family XVII. Incertae Sedis</taxon>
        <taxon>Sulfobacillus</taxon>
    </lineage>
</organism>
<feature type="domain" description="Methyltransferase" evidence="3">
    <location>
        <begin position="40"/>
        <end position="131"/>
    </location>
</feature>
<dbReference type="CDD" id="cd02440">
    <property type="entry name" value="AdoMet_MTases"/>
    <property type="match status" value="1"/>
</dbReference>
<sequence length="252" mass="28230">MTEYDNFAWLYYRHWAGYSYTVRPVLSRVLLSALAPGGHIIDLCCGTGQTAGYLVSQGFAVTGIDNSPNMLAYAKREAPGAQLLLQDARTFACDHPASAVISLFDSLNHMLTAEDLMAVFSRVFATLEPGGKFFFDVNTLQKYQAQWARTDAMIHPDHVAMFHSEFDLRSRLATFNATIFILHDRQWIRSDVVLQQRAYKLSMVAQLLRETGFSAIQIMKGVSLSTDPQFSGRAFFLATKPTNPFNATLRVL</sequence>
<dbReference type="Pfam" id="PF13649">
    <property type="entry name" value="Methyltransf_25"/>
    <property type="match status" value="1"/>
</dbReference>
<dbReference type="InterPro" id="IPR029063">
    <property type="entry name" value="SAM-dependent_MTases_sf"/>
</dbReference>
<keyword evidence="1" id="KW-0489">Methyltransferase</keyword>
<dbReference type="Gene3D" id="3.40.50.150">
    <property type="entry name" value="Vaccinia Virus protein VP39"/>
    <property type="match status" value="1"/>
</dbReference>
<keyword evidence="5" id="KW-1185">Reference proteome</keyword>
<dbReference type="Gene3D" id="2.20.25.110">
    <property type="entry name" value="S-adenosyl-L-methionine-dependent methyltransferases"/>
    <property type="match status" value="1"/>
</dbReference>
<proteinExistence type="predicted"/>
<dbReference type="InterPro" id="IPR041698">
    <property type="entry name" value="Methyltransf_25"/>
</dbReference>
<reference evidence="4 5" key="1">
    <citation type="journal article" date="2019" name="Sci. Rep.">
        <title>Sulfobacillus thermotolerans: new insights into resistance and metabolic capacities of acidophilic chemolithotrophs.</title>
        <authorList>
            <person name="Panyushkina A.E."/>
            <person name="Babenko V.V."/>
            <person name="Nikitina A.S."/>
            <person name="Selezneva O.V."/>
            <person name="Tsaplina I.A."/>
            <person name="Letarova M.A."/>
            <person name="Kostryukova E.S."/>
            <person name="Letarov A.V."/>
        </authorList>
    </citation>
    <scope>NUCLEOTIDE SEQUENCE [LARGE SCALE GENOMIC DNA]</scope>
    <source>
        <strain evidence="4 5">Kr1</strain>
    </source>
</reference>
<evidence type="ECO:0000256" key="2">
    <source>
        <dbReference type="ARBA" id="ARBA00022679"/>
    </source>
</evidence>
<dbReference type="SUPFAM" id="SSF53335">
    <property type="entry name" value="S-adenosyl-L-methionine-dependent methyltransferases"/>
    <property type="match status" value="1"/>
</dbReference>
<evidence type="ECO:0000313" key="4">
    <source>
        <dbReference type="EMBL" id="AUW93404.1"/>
    </source>
</evidence>
<keyword evidence="2" id="KW-0808">Transferase</keyword>
<dbReference type="PANTHER" id="PTHR43861:SF1">
    <property type="entry name" value="TRANS-ACONITATE 2-METHYLTRANSFERASE"/>
    <property type="match status" value="1"/>
</dbReference>